<accession>A0AA43UAP5</accession>
<dbReference type="AlphaFoldDB" id="A0AA43UAP5"/>
<dbReference type="Pfam" id="PF12705">
    <property type="entry name" value="PDDEXK_1"/>
    <property type="match status" value="1"/>
</dbReference>
<protein>
    <submittedName>
        <fullName evidence="5">PD-(D/E)XK nuclease family protein</fullName>
    </submittedName>
</protein>
<feature type="domain" description="PD-(D/E)XK endonuclease-like" evidence="4">
    <location>
        <begin position="603"/>
        <end position="930"/>
    </location>
</feature>
<keyword evidence="2" id="KW-0347">Helicase</keyword>
<keyword evidence="2" id="KW-0067">ATP-binding</keyword>
<keyword evidence="6" id="KW-1185">Reference proteome</keyword>
<gene>
    <name evidence="5" type="ORF">Q3982_00160</name>
</gene>
<keyword evidence="2" id="KW-0547">Nucleotide-binding</keyword>
<keyword evidence="3" id="KW-0234">DNA repair</keyword>
<evidence type="ECO:0000313" key="6">
    <source>
        <dbReference type="Proteomes" id="UP001168575"/>
    </source>
</evidence>
<dbReference type="GO" id="GO:0004386">
    <property type="term" value="F:helicase activity"/>
    <property type="evidence" value="ECO:0007669"/>
    <property type="project" value="UniProtKB-KW"/>
</dbReference>
<evidence type="ECO:0000256" key="1">
    <source>
        <dbReference type="ARBA" id="ARBA00022763"/>
    </source>
</evidence>
<keyword evidence="2" id="KW-0378">Hydrolase</keyword>
<dbReference type="EMBL" id="JAUMVS010000001">
    <property type="protein sequence ID" value="MDO4841077.1"/>
    <property type="molecule type" value="Genomic_DNA"/>
</dbReference>
<proteinExistence type="predicted"/>
<evidence type="ECO:0000259" key="4">
    <source>
        <dbReference type="Pfam" id="PF12705"/>
    </source>
</evidence>
<evidence type="ECO:0000256" key="2">
    <source>
        <dbReference type="ARBA" id="ARBA00022806"/>
    </source>
</evidence>
<evidence type="ECO:0000256" key="3">
    <source>
        <dbReference type="ARBA" id="ARBA00023204"/>
    </source>
</evidence>
<dbReference type="GO" id="GO:0006281">
    <property type="term" value="P:DNA repair"/>
    <property type="evidence" value="ECO:0007669"/>
    <property type="project" value="UniProtKB-KW"/>
</dbReference>
<dbReference type="Gene3D" id="3.90.320.10">
    <property type="match status" value="1"/>
</dbReference>
<dbReference type="Proteomes" id="UP001168575">
    <property type="component" value="Unassembled WGS sequence"/>
</dbReference>
<dbReference type="InterPro" id="IPR038726">
    <property type="entry name" value="PDDEXK_AddAB-type"/>
</dbReference>
<name>A0AA43UAP5_9ACTN</name>
<dbReference type="InterPro" id="IPR011604">
    <property type="entry name" value="PDDEXK-like_dom_sf"/>
</dbReference>
<comment type="caution">
    <text evidence="5">The sequence shown here is derived from an EMBL/GenBank/DDBJ whole genome shotgun (WGS) entry which is preliminary data.</text>
</comment>
<sequence length="938" mass="104729">MNTTVNKIHLFRSIERAEQFAKKIADAGVLIGHKCTTPRNFALDLVQMFNPDVKIIDDITRTAFIISLTSDRSGEYGLEFFQSGDMIWLLSSLVKITAGTDHVKNALEEASEDDEVLSAMEVSTLDLAENYRSTIAAFGYCELGEAAALVADQFRDVYDVVWEDECECDEAIFNLISTVAKSEEFKAPSIFDGLHDDFRNFSLYSLSEKRAVIPAICDLVSGLKENTKTLIITGNTEETYAHIKAALSHADKLCSVHYRWTSKLSDTFVGQAMLAMTDLLYGLETDIDKNIIRLLNNPLLGISVFKRTKLDADMRKNPVIARKRVIETIKNESVVFDVLARLVDPTCFSTRLEDFDCLDALIQSKDSNNIMTKHQKEACSLAIATLRQLTEQLGTLGLDGFYALDIFDDMSLVSNNVAGCAGANTEIHIAQSGQVVNIAPEKYDTVFFYDTSTVLFNASTKFDSLYTLLEKIGYKKSLSTSEKTRLGFFSGIYSSNDKVILCYPERDLSGSKGEMYPSFTLQEFFINYAGMDFDKDNAEEICHAANIGFKCFGEDSALQIVGINNLLDAPCDNRQVYPVKYKLDQAELSNYLAVDEETGKLILSPSQIESYLQCSYKWFYNSRINPKSLDFELDASVKGSLVHSFFKIFYDELFERGVFRLVPETFDQESSFLNIDDIFEDSFLKALNDVLGDDTLQKTAADSGQDDSQESSPTGIFELDNCKVTSFADGFELQQLKQQCYRSLLEQSLIPDDYIVAGTEVEIKPEQKLEYASVIINGRADRVDACEESNSFLVIDYKGGIDAHEAGFDCTDGVNDDGEYIVDLPGKIQALIYASCIQKLTGKHCDGAIYLSYNHKKKKDAISGSLPIGLIDEFDAFTFKKNKCAVHLDMDEYLMLVEKTIAERLENLKAGDITPNPKDAKTCTYCPVANCPYKNGGK</sequence>
<evidence type="ECO:0000313" key="5">
    <source>
        <dbReference type="EMBL" id="MDO4841077.1"/>
    </source>
</evidence>
<organism evidence="5 6">
    <name type="scientific">Phoenicibacter congonensis</name>
    <dbReference type="NCBI Taxonomy" id="1944646"/>
    <lineage>
        <taxon>Bacteria</taxon>
        <taxon>Bacillati</taxon>
        <taxon>Actinomycetota</taxon>
        <taxon>Coriobacteriia</taxon>
        <taxon>Eggerthellales</taxon>
        <taxon>Eggerthellaceae</taxon>
        <taxon>Phoenicibacter</taxon>
    </lineage>
</organism>
<reference evidence="5" key="1">
    <citation type="submission" date="2023-07" db="EMBL/GenBank/DDBJ databases">
        <title>Between Cages and Wild: Unraveling the Impact of Captivity on Animal Microbiomes and Antimicrobial Resistance.</title>
        <authorList>
            <person name="Schmartz G.P."/>
            <person name="Rehner J."/>
            <person name="Schuff M.J."/>
            <person name="Becker S.L."/>
            <person name="Kravczyk M."/>
            <person name="Gurevich A."/>
            <person name="Francke R."/>
            <person name="Mueller R."/>
            <person name="Keller V."/>
            <person name="Keller A."/>
        </authorList>
    </citation>
    <scope>NUCLEOTIDE SEQUENCE</scope>
    <source>
        <strain evidence="5">S12M_St_49</strain>
    </source>
</reference>
<keyword evidence="1" id="KW-0227">DNA damage</keyword>